<keyword evidence="1" id="KW-0472">Membrane</keyword>
<evidence type="ECO:0000256" key="1">
    <source>
        <dbReference type="SAM" id="Phobius"/>
    </source>
</evidence>
<accession>A0A6N2TFA1</accession>
<feature type="transmembrane region" description="Helical" evidence="1">
    <location>
        <begin position="34"/>
        <end position="50"/>
    </location>
</feature>
<organism evidence="2">
    <name type="scientific">Schaalia odontolytica</name>
    <dbReference type="NCBI Taxonomy" id="1660"/>
    <lineage>
        <taxon>Bacteria</taxon>
        <taxon>Bacillati</taxon>
        <taxon>Actinomycetota</taxon>
        <taxon>Actinomycetes</taxon>
        <taxon>Actinomycetales</taxon>
        <taxon>Actinomycetaceae</taxon>
        <taxon>Schaalia</taxon>
    </lineage>
</organism>
<dbReference type="EMBL" id="CACRSM010000002">
    <property type="protein sequence ID" value="VYT02326.1"/>
    <property type="molecule type" value="Genomic_DNA"/>
</dbReference>
<reference evidence="2" key="1">
    <citation type="submission" date="2019-11" db="EMBL/GenBank/DDBJ databases">
        <authorList>
            <person name="Feng L."/>
        </authorList>
    </citation>
    <scope>NUCLEOTIDE SEQUENCE</scope>
    <source>
        <strain evidence="2">AodontolyticusLFYP35</strain>
    </source>
</reference>
<proteinExistence type="predicted"/>
<protein>
    <submittedName>
        <fullName evidence="2">Uncharacterized protein</fullName>
    </submittedName>
</protein>
<evidence type="ECO:0000313" key="2">
    <source>
        <dbReference type="EMBL" id="VYT02326.1"/>
    </source>
</evidence>
<gene>
    <name evidence="2" type="ORF">AOLFYP35_01251</name>
</gene>
<keyword evidence="1" id="KW-1133">Transmembrane helix</keyword>
<name>A0A6N2TFA1_9ACTO</name>
<sequence>MKINKGLFVSSLTFFAILISVLIASFNIAGYTMTWPHFATFFVSMLWYGSELNREMNR</sequence>
<dbReference type="AlphaFoldDB" id="A0A6N2TFA1"/>
<feature type="transmembrane region" description="Helical" evidence="1">
    <location>
        <begin position="7"/>
        <end position="28"/>
    </location>
</feature>
<keyword evidence="1" id="KW-0812">Transmembrane</keyword>